<dbReference type="AlphaFoldDB" id="B0E9V4"/>
<gene>
    <name evidence="3" type="ORF">EDI_118760</name>
</gene>
<evidence type="ECO:0000313" key="4">
    <source>
        <dbReference type="Proteomes" id="UP000008076"/>
    </source>
</evidence>
<dbReference type="KEGG" id="edi:EDI_118760"/>
<keyword evidence="4" id="KW-1185">Reference proteome</keyword>
<reference evidence="4" key="1">
    <citation type="submission" date="2007-12" db="EMBL/GenBank/DDBJ databases">
        <title>Annotation of Entamoeba dispar SAW760.</title>
        <authorList>
            <person name="Lorenzi H."/>
            <person name="Inman J."/>
            <person name="Schobel S."/>
            <person name="Amedeo P."/>
            <person name="Caler E."/>
        </authorList>
    </citation>
    <scope>NUCLEOTIDE SEQUENCE [LARGE SCALE GENOMIC DNA]</scope>
    <source>
        <strain evidence="4">ATCC PRA-260 / SAW760</strain>
    </source>
</reference>
<sequence length="124" mass="14299">MFGSNTSNIPDVFNSSEETEIEETNASIKDLNMLLTDIIELADKANMLSTGVSMSFGDKPMYTLNKTINTHLDIIQELKRDIKNLQRKNRLIITKLRSEDKKDKELEKSVKEETKPKRRKTQLL</sequence>
<name>B0E9V4_ENTDS</name>
<evidence type="ECO:0000256" key="2">
    <source>
        <dbReference type="SAM" id="MobiDB-lite"/>
    </source>
</evidence>
<feature type="compositionally biased region" description="Basic and acidic residues" evidence="2">
    <location>
        <begin position="101"/>
        <end position="115"/>
    </location>
</feature>
<evidence type="ECO:0000313" key="3">
    <source>
        <dbReference type="EMBL" id="EDR28699.1"/>
    </source>
</evidence>
<accession>B0E9V4</accession>
<dbReference type="VEuPathDB" id="AmoebaDB:EDI_118760"/>
<protein>
    <submittedName>
        <fullName evidence="3">Uncharacterized protein</fullName>
    </submittedName>
</protein>
<dbReference type="EMBL" id="DS548385">
    <property type="protein sequence ID" value="EDR28699.1"/>
    <property type="molecule type" value="Genomic_DNA"/>
</dbReference>
<feature type="coiled-coil region" evidence="1">
    <location>
        <begin position="68"/>
        <end position="95"/>
    </location>
</feature>
<dbReference type="RefSeq" id="XP_001735125.1">
    <property type="nucleotide sequence ID" value="XM_001735073.1"/>
</dbReference>
<dbReference type="Proteomes" id="UP000008076">
    <property type="component" value="Unassembled WGS sequence"/>
</dbReference>
<evidence type="ECO:0000256" key="1">
    <source>
        <dbReference type="SAM" id="Coils"/>
    </source>
</evidence>
<keyword evidence="1" id="KW-0175">Coiled coil</keyword>
<dbReference type="GeneID" id="5880059"/>
<proteinExistence type="predicted"/>
<organism evidence="4">
    <name type="scientific">Entamoeba dispar (strain ATCC PRA-260 / SAW760)</name>
    <dbReference type="NCBI Taxonomy" id="370354"/>
    <lineage>
        <taxon>Eukaryota</taxon>
        <taxon>Amoebozoa</taxon>
        <taxon>Evosea</taxon>
        <taxon>Archamoebae</taxon>
        <taxon>Mastigamoebida</taxon>
        <taxon>Entamoebidae</taxon>
        <taxon>Entamoeba</taxon>
    </lineage>
</organism>
<feature type="region of interest" description="Disordered" evidence="2">
    <location>
        <begin position="101"/>
        <end position="124"/>
    </location>
</feature>